<keyword evidence="1" id="KW-0479">Metal-binding</keyword>
<dbReference type="GO" id="GO:0008270">
    <property type="term" value="F:zinc ion binding"/>
    <property type="evidence" value="ECO:0007669"/>
    <property type="project" value="UniProtKB-KW"/>
</dbReference>
<dbReference type="InterPro" id="IPR007527">
    <property type="entry name" value="Znf_SWIM"/>
</dbReference>
<accession>A0A9X3YMK6</accession>
<evidence type="ECO:0000259" key="2">
    <source>
        <dbReference type="PROSITE" id="PS50966"/>
    </source>
</evidence>
<keyword evidence="4" id="KW-1185">Reference proteome</keyword>
<name>A0A9X3YMK6_9GAMM</name>
<dbReference type="Pfam" id="PF21810">
    <property type="entry name" value="DUF6880"/>
    <property type="match status" value="1"/>
</dbReference>
<dbReference type="InterPro" id="IPR049245">
    <property type="entry name" value="DUF6880"/>
</dbReference>
<evidence type="ECO:0000313" key="3">
    <source>
        <dbReference type="EMBL" id="MDC8014432.1"/>
    </source>
</evidence>
<keyword evidence="1" id="KW-0863">Zinc-finger</keyword>
<organism evidence="3 4">
    <name type="scientific">Tahibacter soli</name>
    <dbReference type="NCBI Taxonomy" id="2983605"/>
    <lineage>
        <taxon>Bacteria</taxon>
        <taxon>Pseudomonadati</taxon>
        <taxon>Pseudomonadota</taxon>
        <taxon>Gammaproteobacteria</taxon>
        <taxon>Lysobacterales</taxon>
        <taxon>Rhodanobacteraceae</taxon>
        <taxon>Tahibacter</taxon>
    </lineage>
</organism>
<comment type="caution">
    <text evidence="3">The sequence shown here is derived from an EMBL/GenBank/DDBJ whole genome shotgun (WGS) entry which is preliminary data.</text>
</comment>
<dbReference type="RefSeq" id="WP_263543997.1">
    <property type="nucleotide sequence ID" value="NZ_JAOVZO020000018.1"/>
</dbReference>
<protein>
    <submittedName>
        <fullName evidence="3">SWIM zinc finger family protein</fullName>
    </submittedName>
</protein>
<evidence type="ECO:0000256" key="1">
    <source>
        <dbReference type="PROSITE-ProRule" id="PRU00325"/>
    </source>
</evidence>
<proteinExistence type="predicted"/>
<evidence type="ECO:0000313" key="4">
    <source>
        <dbReference type="Proteomes" id="UP001139971"/>
    </source>
</evidence>
<reference evidence="3" key="1">
    <citation type="submission" date="2023-02" db="EMBL/GenBank/DDBJ databases">
        <title>Tahibacter soli sp. nov. isolated from soil.</title>
        <authorList>
            <person name="Baek J.H."/>
            <person name="Lee J.K."/>
            <person name="Choi D.G."/>
            <person name="Jeon C.O."/>
        </authorList>
    </citation>
    <scope>NUCLEOTIDE SEQUENCE</scope>
    <source>
        <strain evidence="3">BL</strain>
    </source>
</reference>
<dbReference type="Pfam" id="PF04434">
    <property type="entry name" value="SWIM"/>
    <property type="match status" value="1"/>
</dbReference>
<keyword evidence="1" id="KW-0862">Zinc</keyword>
<sequence>MKSKTSKSAILPVDIGAIRARAGDKVFARGEAYHRRGCVDIFALERNRALADVQGSENYHVELTWRGKSFGGSCSCPAFHDGGFCKHLVAVALSVLDGNAGADSAGDRIRAHLKAKGIDALVEMIVGIAERDSAFYRKLDGAATVATLAHGDDTTIETRLRKLIDTATRTGRFVEYAEAEGWAGGVNASLDALADLPLPERAGIALKLIEYAIDRIEAAIEYVDDSDGLCDELIERAGTLHLFAASAARPDPIAFARNLFAREMASDFQSFAGAVRDYAEVLGDAGLDEYRRLATERWDALPALSAATRLQGDASDDYRRLQEILDYFAEAAGDTDARIALRAKDLSSPWNYLMLAEFCVSQGRVEDGLRVAEEGLRAYENYPDGRLADFAVGVLVKLGRKADADALLQRTFAKTPNLELYDRWRKLSGVSARDRAIELLEAEQARSSERFRYGLADLLIHILMRERRFDAAWTVAGQRGVALNVKQWLAATTEKTHPREAFDVYALRVDELVATGSNPAYEEAVKLVARMAALKSAEEHKAYVATLRARFERKRNFMKLLA</sequence>
<dbReference type="AlphaFoldDB" id="A0A9X3YMK6"/>
<dbReference type="Proteomes" id="UP001139971">
    <property type="component" value="Unassembled WGS sequence"/>
</dbReference>
<feature type="domain" description="SWIM-type" evidence="2">
    <location>
        <begin position="59"/>
        <end position="96"/>
    </location>
</feature>
<gene>
    <name evidence="3" type="ORF">OD750_017955</name>
</gene>
<dbReference type="EMBL" id="JAOVZO020000018">
    <property type="protein sequence ID" value="MDC8014432.1"/>
    <property type="molecule type" value="Genomic_DNA"/>
</dbReference>
<dbReference type="PROSITE" id="PS50966">
    <property type="entry name" value="ZF_SWIM"/>
    <property type="match status" value="1"/>
</dbReference>